<evidence type="ECO:0000313" key="8">
    <source>
        <dbReference type="EMBL" id="EFN51059.1"/>
    </source>
</evidence>
<evidence type="ECO:0000256" key="1">
    <source>
        <dbReference type="ARBA" id="ARBA00008757"/>
    </source>
</evidence>
<dbReference type="GO" id="GO:0004371">
    <property type="term" value="F:glycerone kinase activity"/>
    <property type="evidence" value="ECO:0007669"/>
    <property type="project" value="InterPro"/>
</dbReference>
<dbReference type="SMART" id="SM01120">
    <property type="entry name" value="Dak2"/>
    <property type="match status" value="1"/>
</dbReference>
<protein>
    <submittedName>
        <fullName evidence="8">Uncharacterized protein</fullName>
    </submittedName>
</protein>
<keyword evidence="2" id="KW-0808">Transferase</keyword>
<dbReference type="SUPFAM" id="SSF82549">
    <property type="entry name" value="DAK1/DegV-like"/>
    <property type="match status" value="1"/>
</dbReference>
<dbReference type="Proteomes" id="UP000008141">
    <property type="component" value="Unassembled WGS sequence"/>
</dbReference>
<dbReference type="SUPFAM" id="SSF101473">
    <property type="entry name" value="DhaL-like"/>
    <property type="match status" value="1"/>
</dbReference>
<dbReference type="STRING" id="554065.E1ZST4"/>
<organism evidence="9">
    <name type="scientific">Chlorella variabilis</name>
    <name type="common">Green alga</name>
    <dbReference type="NCBI Taxonomy" id="554065"/>
    <lineage>
        <taxon>Eukaryota</taxon>
        <taxon>Viridiplantae</taxon>
        <taxon>Chlorophyta</taxon>
        <taxon>core chlorophytes</taxon>
        <taxon>Trebouxiophyceae</taxon>
        <taxon>Chlorellales</taxon>
        <taxon>Chlorellaceae</taxon>
        <taxon>Chlorella clade</taxon>
        <taxon>Chlorella</taxon>
    </lineage>
</organism>
<evidence type="ECO:0000256" key="4">
    <source>
        <dbReference type="ARBA" id="ARBA00022777"/>
    </source>
</evidence>
<dbReference type="PANTHER" id="PTHR28629">
    <property type="entry name" value="TRIOKINASE/FMN CYCLASE"/>
    <property type="match status" value="1"/>
</dbReference>
<dbReference type="FunCoup" id="E1ZST4">
    <property type="interactions" value="1147"/>
</dbReference>
<dbReference type="GO" id="GO:0019563">
    <property type="term" value="P:glycerol catabolic process"/>
    <property type="evidence" value="ECO:0007669"/>
    <property type="project" value="TreeGrafter"/>
</dbReference>
<name>E1ZST4_CHLVA</name>
<dbReference type="InParanoid" id="E1ZST4"/>
<evidence type="ECO:0000256" key="2">
    <source>
        <dbReference type="ARBA" id="ARBA00022679"/>
    </source>
</evidence>
<keyword evidence="3" id="KW-0547">Nucleotide-binding</keyword>
<dbReference type="InterPro" id="IPR050861">
    <property type="entry name" value="Dihydroxyacetone_Kinase"/>
</dbReference>
<dbReference type="PROSITE" id="PS51481">
    <property type="entry name" value="DHAK"/>
    <property type="match status" value="1"/>
</dbReference>
<dbReference type="Gene3D" id="3.30.1180.20">
    <property type="entry name" value="Dihydroxyacetone kinase, domain 2"/>
    <property type="match status" value="1"/>
</dbReference>
<dbReference type="FunFam" id="3.40.50.10440:FF:000001">
    <property type="entry name" value="Dihydroxyacetone kinase, DhaK subunit"/>
    <property type="match status" value="1"/>
</dbReference>
<dbReference type="FunFam" id="3.30.1180.20:FF:000001">
    <property type="entry name" value="Dihydroxyacetone kinase 1"/>
    <property type="match status" value="1"/>
</dbReference>
<dbReference type="OMA" id="ALNMNGF"/>
<dbReference type="PROSITE" id="PS51480">
    <property type="entry name" value="DHAL"/>
    <property type="match status" value="1"/>
</dbReference>
<evidence type="ECO:0000313" key="9">
    <source>
        <dbReference type="Proteomes" id="UP000008141"/>
    </source>
</evidence>
<dbReference type="Gene3D" id="1.25.40.340">
    <property type="match status" value="1"/>
</dbReference>
<keyword evidence="5" id="KW-0067">ATP-binding</keyword>
<comment type="similarity">
    <text evidence="1">Belongs to the dihydroxyacetone kinase (DAK) family.</text>
</comment>
<dbReference type="Pfam" id="PF02733">
    <property type="entry name" value="Dak1"/>
    <property type="match status" value="1"/>
</dbReference>
<dbReference type="RefSeq" id="XP_005843161.1">
    <property type="nucleotide sequence ID" value="XM_005843099.1"/>
</dbReference>
<dbReference type="OrthoDB" id="1724672at2759"/>
<dbReference type="eggNOG" id="KOG2426">
    <property type="taxonomic scope" value="Eukaryota"/>
</dbReference>
<accession>E1ZST4</accession>
<dbReference type="Gene3D" id="3.40.50.10440">
    <property type="entry name" value="Dihydroxyacetone kinase, domain 1"/>
    <property type="match status" value="1"/>
</dbReference>
<dbReference type="EMBL" id="GL433868">
    <property type="protein sequence ID" value="EFN51059.1"/>
    <property type="molecule type" value="Genomic_DNA"/>
</dbReference>
<evidence type="ECO:0000256" key="5">
    <source>
        <dbReference type="ARBA" id="ARBA00022840"/>
    </source>
</evidence>
<dbReference type="GO" id="GO:0005829">
    <property type="term" value="C:cytosol"/>
    <property type="evidence" value="ECO:0007669"/>
    <property type="project" value="TreeGrafter"/>
</dbReference>
<dbReference type="GO" id="GO:0005524">
    <property type="term" value="F:ATP binding"/>
    <property type="evidence" value="ECO:0007669"/>
    <property type="project" value="UniProtKB-KW"/>
</dbReference>
<feature type="domain" description="DhaK" evidence="7">
    <location>
        <begin position="9"/>
        <end position="343"/>
    </location>
</feature>
<dbReference type="AlphaFoldDB" id="E1ZST4"/>
<dbReference type="InterPro" id="IPR004006">
    <property type="entry name" value="DhaK_dom"/>
</dbReference>
<keyword evidence="9" id="KW-1185">Reference proteome</keyword>
<keyword evidence="4" id="KW-0418">Kinase</keyword>
<dbReference type="InterPro" id="IPR036117">
    <property type="entry name" value="DhaL_dom_sf"/>
</dbReference>
<dbReference type="GeneID" id="17350517"/>
<dbReference type="PANTHER" id="PTHR28629:SF4">
    <property type="entry name" value="TRIOKINASE_FMN CYCLASE"/>
    <property type="match status" value="1"/>
</dbReference>
<sequence>MAAKALINEPSQVVTEALEGLVAATPHLALLEGFPSVSATPPFQLLSLHTSAHVLMGLPAPHAGGGSGHEPATAGYVGAGMLTAAVCGEVFASPSEDAVLAAIRATTGEAGCLLVVNNYTGDRLNFGAAAERAKAEGLDVQTVVVADDCAIKSKAAVGRRGIAGSVFALKAAGAAAASGASLAEVTAAAEATISRVGSMGASLTGCTLFGQPKSDRWAAREVELGLGVHGEPGTYREKLSTPRQLARLCCTLSPSPICVPHLGAGERVALLVNNLGSTTALEMHVAAHAAAQLVQSQLHVELERLYCGRFMTSLDMHGLSITLLRLDDATLELLDAPTKAPAWPSTPAVYSAAIQLLPVPAGATDEQVAGRSSAEGPSSEQGQLAHRCIAAVCEALVQAEAELNALDAKVGDGDCGSTLAQGAVAIQQQLASLPLDDPSAAALALGRLVGRAMGGTSGAVYKILLTAIGASLRQHHAEQPTLAVVATAVLDGARAVSKYGGAQLGSRTMLDAIIPAAQVQRGGCWTFCFCLESFPCIPQQGTPSNVCRCSRRRQRRIGPRRRPLLRLLPQRPRAQRPPKTWRPPLAAAATCRLSVWRGTWTPVPGQWRCGWVLWQRRSSLIMWPERLF</sequence>
<evidence type="ECO:0000259" key="6">
    <source>
        <dbReference type="PROSITE" id="PS51480"/>
    </source>
</evidence>
<feature type="domain" description="DhaL" evidence="6">
    <location>
        <begin position="383"/>
        <end position="601"/>
    </location>
</feature>
<gene>
    <name evidence="8" type="ORF">CHLNCDRAFT_28367</name>
</gene>
<evidence type="ECO:0000256" key="3">
    <source>
        <dbReference type="ARBA" id="ARBA00022741"/>
    </source>
</evidence>
<dbReference type="KEGG" id="cvr:CHLNCDRAFT_28367"/>
<reference evidence="8 9" key="1">
    <citation type="journal article" date="2010" name="Plant Cell">
        <title>The Chlorella variabilis NC64A genome reveals adaptation to photosymbiosis, coevolution with viruses, and cryptic sex.</title>
        <authorList>
            <person name="Blanc G."/>
            <person name="Duncan G."/>
            <person name="Agarkova I."/>
            <person name="Borodovsky M."/>
            <person name="Gurnon J."/>
            <person name="Kuo A."/>
            <person name="Lindquist E."/>
            <person name="Lucas S."/>
            <person name="Pangilinan J."/>
            <person name="Polle J."/>
            <person name="Salamov A."/>
            <person name="Terry A."/>
            <person name="Yamada T."/>
            <person name="Dunigan D.D."/>
            <person name="Grigoriev I.V."/>
            <person name="Claverie J.M."/>
            <person name="Van Etten J.L."/>
        </authorList>
    </citation>
    <scope>NUCLEOTIDE SEQUENCE [LARGE SCALE GENOMIC DNA]</scope>
    <source>
        <strain evidence="8 9">NC64A</strain>
    </source>
</reference>
<proteinExistence type="inferred from homology"/>
<dbReference type="InterPro" id="IPR004007">
    <property type="entry name" value="DhaL_dom"/>
</dbReference>
<dbReference type="Pfam" id="PF02734">
    <property type="entry name" value="Dak2"/>
    <property type="match status" value="1"/>
</dbReference>
<evidence type="ECO:0000259" key="7">
    <source>
        <dbReference type="PROSITE" id="PS51481"/>
    </source>
</evidence>